<sequence length="1356" mass="146948">MTVVIQPQPTAPTATARLDTSLQLPIADLSPSQSSPDAHILAQVALVWPYSSSTGTIALLLADPDIRRRKSNGQVKAVFRNGCAKEVAKSKVGIGDTMRLALVGCEWKETGNMVSTPGKKIKWDLEYNARVFLEILRGEKETATVEFTGKEADASTSNGDDIQSKLDGAIDSRSSTIPVPYLTPRKSVGNHLTETFIDAALDSLAEDDGYVLGRGRKRTKFARSSGAWSLVDLEAENHPEEVGKADLDDEDTVRAQSPKAQDVDLAPNPAAFDGRHQTIPQTVTEVSKEAEHQYPRVQTVEENIGDLSGPVSPAEPTPSPIVTEPLVMGPPQTPIRAPALLQSAMNSMDDFDASDSSEAATTPRLLPIPSPSLPLVSPLVHRSGVLIGYFPPLDTSISQLDASSERETETAVPVTDTADLTNGLLPHSHESPVVAADTSPSEKPDESLGANLDAHADAVLASHETQVPSEHPETGGKTAYEAPQWLSSLESTIDRELLLSQDQPAPHNISQHNNRAVDVEDDDLYGAPADAADVDPSFATSPPVGRPSSPLDVLEQFQQISPTTAAGFSVPLKSDDGQNAPNTPQQDASQDMAIKSPQEGIAPSTNSNRSPGRYPEPQSPFRQNRQHQASPVKSTHTLSRQASRSQSLDGHVDRQEIFGEYINHLAQLSAHSKTSRQLVPNAESSHDGFQGETQVETQVLGTTKVDDDAHVKSSEYGLKEIRQITFQATTTDEVNEEPQHPSATSNELKSKSSRMEHIHTHEHFAQLPTPDQSQVQRSLSEPESPKSVRESVEVGFPSPRYTQDDIGGESQQSALPLLQEMTQVADEDLEAVEVASSGTRPAAQAEGADIGQTGQSQQTQKESPAAKGPPAQPAKAGTSPANARPTSVSHFDTLTLHQSSPPFSAEQSTMPANVSSLHFTPSKVTRQHSSSPARKENVNPARDDSAFLSLPMERQIEAPLASAARQEVEKAYLDITSASPDLTANGSELSRGTGIRTSFSYLFHLRSLHTLFGQILDVIAVCTDASSEPEQSKTGRRDFHTALKLADPSIVSETHSPISAQVFRPVRTALPMTRRGDVVILRNFKVQTFNRQFMLMSTDTSSWAVFKPTGGVTMSWSEVAISGPPLEYGATETTLVRLLFRWWNMSGQKLFDVEPAPQTAPLMVENGSPNLHYSSPRFKEEPRPSHQAGPSDDFGNEGDSPETLRSLAAEPEASINDEAANSGDRHEVTPQLANKTDSIPRSGETSNVYLRRSSRRQANETDNFGNDGDGDGVLVDDDWAQNIPLSDRSNRRRGSTISTAPSELGRSFTPRRSARRRKSPSLVHELRDGTRYVDVDRRRSGSLVHELRDGVTYVDE</sequence>
<evidence type="ECO:0000256" key="1">
    <source>
        <dbReference type="SAM" id="MobiDB-lite"/>
    </source>
</evidence>
<dbReference type="Proteomes" id="UP000078343">
    <property type="component" value="Unassembled WGS sequence"/>
</dbReference>
<dbReference type="InterPro" id="IPR011564">
    <property type="entry name" value="Telomer_end-bd_POT1/Cdc13"/>
</dbReference>
<evidence type="ECO:0000259" key="2">
    <source>
        <dbReference type="SMART" id="SM00976"/>
    </source>
</evidence>
<feature type="compositionally biased region" description="Basic and acidic residues" evidence="1">
    <location>
        <begin position="783"/>
        <end position="792"/>
    </location>
</feature>
<feature type="domain" description="Telomeric single stranded DNA binding POT1/Cdc13" evidence="2">
    <location>
        <begin position="1002"/>
        <end position="1144"/>
    </location>
</feature>
<dbReference type="GO" id="GO:0000781">
    <property type="term" value="C:chromosome, telomeric region"/>
    <property type="evidence" value="ECO:0007669"/>
    <property type="project" value="InterPro"/>
</dbReference>
<feature type="region of interest" description="Disordered" evidence="1">
    <location>
        <begin position="1217"/>
        <end position="1323"/>
    </location>
</feature>
<feature type="compositionally biased region" description="Acidic residues" evidence="1">
    <location>
        <begin position="1268"/>
        <end position="1279"/>
    </location>
</feature>
<dbReference type="GO" id="GO:0000723">
    <property type="term" value="P:telomere maintenance"/>
    <property type="evidence" value="ECO:0007669"/>
    <property type="project" value="InterPro"/>
</dbReference>
<feature type="compositionally biased region" description="Polar residues" evidence="1">
    <location>
        <begin position="620"/>
        <end position="648"/>
    </location>
</feature>
<dbReference type="OrthoDB" id="5363079at2759"/>
<feature type="region of interest" description="Disordered" evidence="1">
    <location>
        <begin position="526"/>
        <end position="550"/>
    </location>
</feature>
<feature type="compositionally biased region" description="Polar residues" evidence="1">
    <location>
        <begin position="577"/>
        <end position="589"/>
    </location>
</feature>
<dbReference type="SUPFAM" id="SSF50249">
    <property type="entry name" value="Nucleic acid-binding proteins"/>
    <property type="match status" value="1"/>
</dbReference>
<feature type="compositionally biased region" description="Polar residues" evidence="1">
    <location>
        <begin position="918"/>
        <end position="932"/>
    </location>
</feature>
<dbReference type="CDD" id="cd04497">
    <property type="entry name" value="hPOT1_OB1_like"/>
    <property type="match status" value="1"/>
</dbReference>
<feature type="region of interest" description="Disordered" evidence="1">
    <location>
        <begin position="567"/>
        <end position="650"/>
    </location>
</feature>
<feature type="region of interest" description="Disordered" evidence="1">
    <location>
        <begin position="918"/>
        <end position="940"/>
    </location>
</feature>
<feature type="compositionally biased region" description="Polar residues" evidence="1">
    <location>
        <begin position="852"/>
        <end position="862"/>
    </location>
</feature>
<feature type="compositionally biased region" description="Low complexity" evidence="1">
    <location>
        <begin position="865"/>
        <end position="877"/>
    </location>
</feature>
<dbReference type="GO" id="GO:0003677">
    <property type="term" value="F:DNA binding"/>
    <property type="evidence" value="ECO:0007669"/>
    <property type="project" value="InterPro"/>
</dbReference>
<protein>
    <recommendedName>
        <fullName evidence="2">Telomeric single stranded DNA binding POT1/Cdc13 domain-containing protein</fullName>
    </recommendedName>
</protein>
<organism evidence="3 4">
    <name type="scientific">Fonsecaea erecta</name>
    <dbReference type="NCBI Taxonomy" id="1367422"/>
    <lineage>
        <taxon>Eukaryota</taxon>
        <taxon>Fungi</taxon>
        <taxon>Dikarya</taxon>
        <taxon>Ascomycota</taxon>
        <taxon>Pezizomycotina</taxon>
        <taxon>Eurotiomycetes</taxon>
        <taxon>Chaetothyriomycetidae</taxon>
        <taxon>Chaetothyriales</taxon>
        <taxon>Herpotrichiellaceae</taxon>
        <taxon>Fonsecaea</taxon>
    </lineage>
</organism>
<proteinExistence type="predicted"/>
<feature type="region of interest" description="Disordered" evidence="1">
    <location>
        <begin position="731"/>
        <end position="808"/>
    </location>
</feature>
<feature type="compositionally biased region" description="Polar residues" evidence="1">
    <location>
        <begin position="1231"/>
        <end position="1248"/>
    </location>
</feature>
<reference evidence="3 4" key="1">
    <citation type="submission" date="2016-04" db="EMBL/GenBank/DDBJ databases">
        <title>Draft genome of Fonsecaea erecta CBS 125763.</title>
        <authorList>
            <person name="Weiss V.A."/>
            <person name="Vicente V.A."/>
            <person name="Raittz R.T."/>
            <person name="Moreno L.F."/>
            <person name="De Souza E.M."/>
            <person name="Pedrosa F.O."/>
            <person name="Steffens M.B."/>
            <person name="Faoro H."/>
            <person name="Tadra-Sfeir M.Z."/>
            <person name="Najafzadeh M.J."/>
            <person name="Felipe M.S."/>
            <person name="Teixeira M."/>
            <person name="Sun J."/>
            <person name="Xi L."/>
            <person name="Gomes R."/>
            <person name="De Azevedo C.M."/>
            <person name="Salgado C.G."/>
            <person name="Da Silva M.B."/>
            <person name="Nascimento M.F."/>
            <person name="Queiroz-Telles F."/>
            <person name="Attili D.S."/>
            <person name="Gorbushina A."/>
        </authorList>
    </citation>
    <scope>NUCLEOTIDE SEQUENCE [LARGE SCALE GENOMIC DNA]</scope>
    <source>
        <strain evidence="3 4">CBS 125763</strain>
    </source>
</reference>
<name>A0A178ZP96_9EURO</name>
<comment type="caution">
    <text evidence="3">The sequence shown here is derived from an EMBL/GenBank/DDBJ whole genome shotgun (WGS) entry which is preliminary data.</text>
</comment>
<feature type="region of interest" description="Disordered" evidence="1">
    <location>
        <begin position="824"/>
        <end position="887"/>
    </location>
</feature>
<dbReference type="GeneID" id="30008026"/>
<feature type="region of interest" description="Disordered" evidence="1">
    <location>
        <begin position="400"/>
        <end position="449"/>
    </location>
</feature>
<dbReference type="Pfam" id="PF02765">
    <property type="entry name" value="POT1"/>
    <property type="match status" value="1"/>
</dbReference>
<evidence type="ECO:0000313" key="4">
    <source>
        <dbReference type="Proteomes" id="UP000078343"/>
    </source>
</evidence>
<dbReference type="EMBL" id="LVYI01000003">
    <property type="protein sequence ID" value="OAP61654.1"/>
    <property type="molecule type" value="Genomic_DNA"/>
</dbReference>
<dbReference type="RefSeq" id="XP_018695021.1">
    <property type="nucleotide sequence ID" value="XM_018835371.1"/>
</dbReference>
<feature type="compositionally biased region" description="Polar residues" evidence="1">
    <location>
        <begin position="769"/>
        <end position="781"/>
    </location>
</feature>
<feature type="region of interest" description="Disordered" evidence="1">
    <location>
        <begin position="1161"/>
        <end position="1203"/>
    </location>
</feature>
<gene>
    <name evidence="3" type="ORF">AYL99_03857</name>
</gene>
<dbReference type="Gene3D" id="2.40.50.140">
    <property type="entry name" value="Nucleic acid-binding proteins"/>
    <property type="match status" value="1"/>
</dbReference>
<accession>A0A178ZP96</accession>
<keyword evidence="4" id="KW-1185">Reference proteome</keyword>
<feature type="compositionally biased region" description="Basic and acidic residues" evidence="1">
    <location>
        <begin position="748"/>
        <end position="764"/>
    </location>
</feature>
<feature type="region of interest" description="Disordered" evidence="1">
    <location>
        <begin position="673"/>
        <end position="692"/>
    </location>
</feature>
<dbReference type="STRING" id="1367422.A0A178ZP96"/>
<dbReference type="SMART" id="SM00976">
    <property type="entry name" value="Telo_bind"/>
    <property type="match status" value="1"/>
</dbReference>
<evidence type="ECO:0000313" key="3">
    <source>
        <dbReference type="EMBL" id="OAP61654.1"/>
    </source>
</evidence>
<dbReference type="InterPro" id="IPR012340">
    <property type="entry name" value="NA-bd_OB-fold"/>
</dbReference>